<keyword evidence="1" id="KW-0175">Coiled coil</keyword>
<dbReference type="Proteomes" id="UP000237000">
    <property type="component" value="Unassembled WGS sequence"/>
</dbReference>
<organism evidence="2 3">
    <name type="scientific">Trema orientale</name>
    <name type="common">Charcoal tree</name>
    <name type="synonym">Celtis orientalis</name>
    <dbReference type="NCBI Taxonomy" id="63057"/>
    <lineage>
        <taxon>Eukaryota</taxon>
        <taxon>Viridiplantae</taxon>
        <taxon>Streptophyta</taxon>
        <taxon>Embryophyta</taxon>
        <taxon>Tracheophyta</taxon>
        <taxon>Spermatophyta</taxon>
        <taxon>Magnoliopsida</taxon>
        <taxon>eudicotyledons</taxon>
        <taxon>Gunneridae</taxon>
        <taxon>Pentapetalae</taxon>
        <taxon>rosids</taxon>
        <taxon>fabids</taxon>
        <taxon>Rosales</taxon>
        <taxon>Cannabaceae</taxon>
        <taxon>Trema</taxon>
    </lineage>
</organism>
<gene>
    <name evidence="2" type="ORF">TorRG33x02_311680</name>
</gene>
<evidence type="ECO:0000256" key="1">
    <source>
        <dbReference type="SAM" id="Coils"/>
    </source>
</evidence>
<dbReference type="AlphaFoldDB" id="A0A2P5BRE1"/>
<sequence>MRDSVVLMMTAQRIKGREEAFSFGVCHAPSSNSALSGISSRGSSQHYPSSSLLDIMVDSPSSPLPTPLSPRVHQASVNNLQAQKLEMHATHAFEHVSEVQSYAEQKIAILETNLRMAETNLMEAYKEIDRWRELY</sequence>
<dbReference type="EMBL" id="JXTC01000475">
    <property type="protein sequence ID" value="PON51304.1"/>
    <property type="molecule type" value="Genomic_DNA"/>
</dbReference>
<evidence type="ECO:0000313" key="2">
    <source>
        <dbReference type="EMBL" id="PON51304.1"/>
    </source>
</evidence>
<protein>
    <submittedName>
        <fullName evidence="2">Uncharacterized protein</fullName>
    </submittedName>
</protein>
<evidence type="ECO:0000313" key="3">
    <source>
        <dbReference type="Proteomes" id="UP000237000"/>
    </source>
</evidence>
<accession>A0A2P5BRE1</accession>
<reference evidence="3" key="1">
    <citation type="submission" date="2016-06" db="EMBL/GenBank/DDBJ databases">
        <title>Parallel loss of symbiosis genes in relatives of nitrogen-fixing non-legume Parasponia.</title>
        <authorList>
            <person name="Van Velzen R."/>
            <person name="Holmer R."/>
            <person name="Bu F."/>
            <person name="Rutten L."/>
            <person name="Van Zeijl A."/>
            <person name="Liu W."/>
            <person name="Santuari L."/>
            <person name="Cao Q."/>
            <person name="Sharma T."/>
            <person name="Shen D."/>
            <person name="Roswanjaya Y."/>
            <person name="Wardhani T."/>
            <person name="Kalhor M.S."/>
            <person name="Jansen J."/>
            <person name="Van den Hoogen J."/>
            <person name="Gungor B."/>
            <person name="Hartog M."/>
            <person name="Hontelez J."/>
            <person name="Verver J."/>
            <person name="Yang W.-C."/>
            <person name="Schijlen E."/>
            <person name="Repin R."/>
            <person name="Schilthuizen M."/>
            <person name="Schranz E."/>
            <person name="Heidstra R."/>
            <person name="Miyata K."/>
            <person name="Fedorova E."/>
            <person name="Kohlen W."/>
            <person name="Bisseling T."/>
            <person name="Smit S."/>
            <person name="Geurts R."/>
        </authorList>
    </citation>
    <scope>NUCLEOTIDE SEQUENCE [LARGE SCALE GENOMIC DNA]</scope>
    <source>
        <strain evidence="3">cv. RG33-2</strain>
    </source>
</reference>
<keyword evidence="3" id="KW-1185">Reference proteome</keyword>
<feature type="coiled-coil region" evidence="1">
    <location>
        <begin position="107"/>
        <end position="134"/>
    </location>
</feature>
<name>A0A2P5BRE1_TREOI</name>
<comment type="caution">
    <text evidence="2">The sequence shown here is derived from an EMBL/GenBank/DDBJ whole genome shotgun (WGS) entry which is preliminary data.</text>
</comment>
<dbReference type="InParanoid" id="A0A2P5BRE1"/>
<proteinExistence type="predicted"/>